<feature type="compositionally biased region" description="Low complexity" evidence="3">
    <location>
        <begin position="985"/>
        <end position="997"/>
    </location>
</feature>
<feature type="compositionally biased region" description="Polar residues" evidence="3">
    <location>
        <begin position="752"/>
        <end position="761"/>
    </location>
</feature>
<dbReference type="PANTHER" id="PTHR13994">
    <property type="entry name" value="NUDIX HYDROLASE RELATED"/>
    <property type="match status" value="1"/>
</dbReference>
<dbReference type="Proteomes" id="UP001175271">
    <property type="component" value="Unassembled WGS sequence"/>
</dbReference>
<feature type="compositionally biased region" description="Basic and acidic residues" evidence="3">
    <location>
        <begin position="1187"/>
        <end position="1217"/>
    </location>
</feature>
<keyword evidence="2" id="KW-0378">Hydrolase</keyword>
<dbReference type="InterPro" id="IPR000086">
    <property type="entry name" value="NUDIX_hydrolase_dom"/>
</dbReference>
<gene>
    <name evidence="6" type="ORF">QR680_005156</name>
</gene>
<evidence type="ECO:0000256" key="3">
    <source>
        <dbReference type="SAM" id="MobiDB-lite"/>
    </source>
</evidence>
<feature type="domain" description="BTB" evidence="4">
    <location>
        <begin position="434"/>
        <end position="487"/>
    </location>
</feature>
<dbReference type="SUPFAM" id="SSF54695">
    <property type="entry name" value="POZ domain"/>
    <property type="match status" value="1"/>
</dbReference>
<feature type="compositionally biased region" description="Low complexity" evidence="3">
    <location>
        <begin position="1349"/>
        <end position="1361"/>
    </location>
</feature>
<dbReference type="PRINTS" id="PR01356">
    <property type="entry name" value="GFGPROTEIN"/>
</dbReference>
<name>A0AA39LUC6_9BILA</name>
<feature type="compositionally biased region" description="Low complexity" evidence="3">
    <location>
        <begin position="776"/>
        <end position="802"/>
    </location>
</feature>
<dbReference type="GO" id="GO:0051287">
    <property type="term" value="F:NAD binding"/>
    <property type="evidence" value="ECO:0007669"/>
    <property type="project" value="TreeGrafter"/>
</dbReference>
<dbReference type="InterPro" id="IPR000210">
    <property type="entry name" value="BTB/POZ_dom"/>
</dbReference>
<evidence type="ECO:0000259" key="4">
    <source>
        <dbReference type="PROSITE" id="PS50097"/>
    </source>
</evidence>
<evidence type="ECO:0008006" key="8">
    <source>
        <dbReference type="Google" id="ProtNLM"/>
    </source>
</evidence>
<dbReference type="Gene3D" id="3.90.79.10">
    <property type="entry name" value="Nucleoside Triphosphate Pyrophosphohydrolase"/>
    <property type="match status" value="1"/>
</dbReference>
<dbReference type="EMBL" id="JAUCMV010000003">
    <property type="protein sequence ID" value="KAK0410491.1"/>
    <property type="molecule type" value="Genomic_DNA"/>
</dbReference>
<dbReference type="Gene3D" id="3.40.630.30">
    <property type="match status" value="1"/>
</dbReference>
<comment type="caution">
    <text evidence="6">The sequence shown here is derived from an EMBL/GenBank/DDBJ whole genome shotgun (WGS) entry which is preliminary data.</text>
</comment>
<dbReference type="CDD" id="cd04670">
    <property type="entry name" value="NUDIX_ASFGF2_Nudt6"/>
    <property type="match status" value="1"/>
</dbReference>
<feature type="compositionally biased region" description="Basic and acidic residues" evidence="3">
    <location>
        <begin position="998"/>
        <end position="1011"/>
    </location>
</feature>
<accession>A0AA39LUC6</accession>
<evidence type="ECO:0000313" key="7">
    <source>
        <dbReference type="Proteomes" id="UP001175271"/>
    </source>
</evidence>
<dbReference type="InterPro" id="IPR020084">
    <property type="entry name" value="NUDIX_hydrolase_CS"/>
</dbReference>
<dbReference type="InterPro" id="IPR011333">
    <property type="entry name" value="SKP1/BTB/POZ_sf"/>
</dbReference>
<feature type="compositionally biased region" description="Basic and acidic residues" evidence="3">
    <location>
        <begin position="1035"/>
        <end position="1094"/>
    </location>
</feature>
<feature type="compositionally biased region" description="Pro residues" evidence="3">
    <location>
        <begin position="1274"/>
        <end position="1284"/>
    </location>
</feature>
<feature type="region of interest" description="Disordered" evidence="3">
    <location>
        <begin position="241"/>
        <end position="265"/>
    </location>
</feature>
<feature type="compositionally biased region" description="Basic and acidic residues" evidence="3">
    <location>
        <begin position="1326"/>
        <end position="1348"/>
    </location>
</feature>
<evidence type="ECO:0000256" key="2">
    <source>
        <dbReference type="ARBA" id="ARBA00022801"/>
    </source>
</evidence>
<evidence type="ECO:0000259" key="5">
    <source>
        <dbReference type="PROSITE" id="PS51462"/>
    </source>
</evidence>
<feature type="compositionally biased region" description="Basic and acidic residues" evidence="3">
    <location>
        <begin position="926"/>
        <end position="957"/>
    </location>
</feature>
<evidence type="ECO:0000256" key="1">
    <source>
        <dbReference type="ARBA" id="ARBA00005582"/>
    </source>
</evidence>
<feature type="compositionally biased region" description="Basic and acidic residues" evidence="3">
    <location>
        <begin position="817"/>
        <end position="836"/>
    </location>
</feature>
<keyword evidence="7" id="KW-1185">Reference proteome</keyword>
<evidence type="ECO:0000313" key="6">
    <source>
        <dbReference type="EMBL" id="KAK0410491.1"/>
    </source>
</evidence>
<feature type="compositionally biased region" description="Basic and acidic residues" evidence="3">
    <location>
        <begin position="1106"/>
        <end position="1171"/>
    </location>
</feature>
<proteinExistence type="inferred from homology"/>
<dbReference type="Pfam" id="PF18290">
    <property type="entry name" value="Nudix_hydro"/>
    <property type="match status" value="1"/>
</dbReference>
<reference evidence="6" key="1">
    <citation type="submission" date="2023-06" db="EMBL/GenBank/DDBJ databases">
        <title>Genomic analysis of the entomopathogenic nematode Steinernema hermaphroditum.</title>
        <authorList>
            <person name="Schwarz E.M."/>
            <person name="Heppert J.K."/>
            <person name="Baniya A."/>
            <person name="Schwartz H.T."/>
            <person name="Tan C.-H."/>
            <person name="Antoshechkin I."/>
            <person name="Sternberg P.W."/>
            <person name="Goodrich-Blair H."/>
            <person name="Dillman A.R."/>
        </authorList>
    </citation>
    <scope>NUCLEOTIDE SEQUENCE</scope>
    <source>
        <strain evidence="6">PS9179</strain>
        <tissue evidence="6">Whole animal</tissue>
    </source>
</reference>
<feature type="region of interest" description="Disordered" evidence="3">
    <location>
        <begin position="293"/>
        <end position="342"/>
    </location>
</feature>
<dbReference type="InterPro" id="IPR015797">
    <property type="entry name" value="NUDIX_hydrolase-like_dom_sf"/>
</dbReference>
<feature type="compositionally biased region" description="Polar residues" evidence="3">
    <location>
        <begin position="1362"/>
        <end position="1376"/>
    </location>
</feature>
<dbReference type="PROSITE" id="PS00893">
    <property type="entry name" value="NUDIX_BOX"/>
    <property type="match status" value="1"/>
</dbReference>
<feature type="compositionally biased region" description="Acidic residues" evidence="3">
    <location>
        <begin position="1249"/>
        <end position="1267"/>
    </location>
</feature>
<dbReference type="InterPro" id="IPR040618">
    <property type="entry name" value="Pre-Nudix"/>
</dbReference>
<feature type="compositionally biased region" description="Polar residues" evidence="3">
    <location>
        <begin position="323"/>
        <end position="339"/>
    </location>
</feature>
<protein>
    <recommendedName>
        <fullName evidence="8">Nudix hydrolase domain-containing protein</fullName>
    </recommendedName>
</protein>
<dbReference type="GO" id="GO:0047631">
    <property type="term" value="F:ADP-ribose diphosphatase activity"/>
    <property type="evidence" value="ECO:0007669"/>
    <property type="project" value="TreeGrafter"/>
</dbReference>
<dbReference type="PROSITE" id="PS50097">
    <property type="entry name" value="BTB"/>
    <property type="match status" value="1"/>
</dbReference>
<feature type="compositionally biased region" description="Gly residues" evidence="3">
    <location>
        <begin position="803"/>
        <end position="816"/>
    </location>
</feature>
<feature type="region of interest" description="Disordered" evidence="3">
    <location>
        <begin position="369"/>
        <end position="414"/>
    </location>
</feature>
<dbReference type="PROSITE" id="PS51462">
    <property type="entry name" value="NUDIX"/>
    <property type="match status" value="1"/>
</dbReference>
<dbReference type="Gene3D" id="3.30.710.10">
    <property type="entry name" value="Potassium Channel Kv1.1, Chain A"/>
    <property type="match status" value="1"/>
</dbReference>
<dbReference type="PANTHER" id="PTHR13994:SF13">
    <property type="entry name" value="FI03680P"/>
    <property type="match status" value="1"/>
</dbReference>
<feature type="compositionally biased region" description="Low complexity" evidence="3">
    <location>
        <begin position="378"/>
        <end position="389"/>
    </location>
</feature>
<organism evidence="6 7">
    <name type="scientific">Steinernema hermaphroditum</name>
    <dbReference type="NCBI Taxonomy" id="289476"/>
    <lineage>
        <taxon>Eukaryota</taxon>
        <taxon>Metazoa</taxon>
        <taxon>Ecdysozoa</taxon>
        <taxon>Nematoda</taxon>
        <taxon>Chromadorea</taxon>
        <taxon>Rhabditida</taxon>
        <taxon>Tylenchina</taxon>
        <taxon>Panagrolaimomorpha</taxon>
        <taxon>Strongyloidoidea</taxon>
        <taxon>Steinernematidae</taxon>
        <taxon>Steinernema</taxon>
    </lineage>
</organism>
<dbReference type="Pfam" id="PF00293">
    <property type="entry name" value="NUDIX"/>
    <property type="match status" value="1"/>
</dbReference>
<feature type="compositionally biased region" description="Basic and acidic residues" evidence="3">
    <location>
        <begin position="874"/>
        <end position="896"/>
    </location>
</feature>
<dbReference type="InterPro" id="IPR003293">
    <property type="entry name" value="Nudix_hydrolase6-like"/>
</dbReference>
<feature type="compositionally biased region" description="Basic residues" evidence="3">
    <location>
        <begin position="402"/>
        <end position="414"/>
    </location>
</feature>
<feature type="region of interest" description="Disordered" evidence="3">
    <location>
        <begin position="718"/>
        <end position="1391"/>
    </location>
</feature>
<dbReference type="GO" id="GO:0035529">
    <property type="term" value="F:NADH pyrophosphatase activity"/>
    <property type="evidence" value="ECO:0007669"/>
    <property type="project" value="TreeGrafter"/>
</dbReference>
<comment type="similarity">
    <text evidence="1">Belongs to the Nudix hydrolase family.</text>
</comment>
<sequence>MALPGTIDIFGGITVDSSKVPYGNGDVKAAGKALEESLAKWKSDGVRGVWFHVSNSSCFWIQLLLNAGFDFHHAQPGYAMLTKWLPDTKSTLPRYPFTTIGVGGLVVNHDGKILLMKERRGPYLGWKFPGGANDPNESIYETAEREVLEETGIEAKATSILSFRHGSRGFKDNMDIYFVCVMHPVDESRIEPKPCPQETAECKWISRDEINAMEWSGGFPILPVLENPATMASFLKKMVSKTTAKSRSKSPVKYSNPAERSSEFEHWTHRPLPIPPHEAPPPGYYTMLAHQMPPDGTLPRESPSSYMIPHQSASGHHHHMQPYPSQSLQIPPSPNLQRHPSSRLCNGYGGSAEYGIGCTNTWNTETTSAGSYRDRAASSHSRPRSASPRKSPRDSFSNGVPHKSRSKSPAKRMQQRTIVHNYDYLQPQCRIEGCTASIVVHDSRFLVCKHQLSHASEYFRSLFLNNSALPLEGVRQNALNEFAIVVSGLSHPSPSTQFKWFVESVIPTPVLKDISDDTLETCMRLSKRFRAHGLELRCSKYIQEFVSYKPPMVALCWLNWCLKHRFERPVTDACLPSVARLPLVSLEKHRAMISERILADVLAAKLRTCYEQSVSVFQTIHQMDHFTVDVERCPRCGRQREQGKVRIQANPCRKLLGCERCLKDLGCEIEKKSQGDYVAFYQCPHGLMAMSERSEDCHCQLPLLRRHLSAIRIVAGHEDAELPPRTQRYPPRDSDFQRGTPGGGASREPTFSRYTPFSTEESIPKPVYGFQDSSRPSISSPNFPSGSGNSGNPSNYGRPPNFGGFGGDRQEGGFGGSEDRKESEPSGPGEGREGRQPQRFGNGPEGFGGRFRGPDGPSGDRESSGRGGGPRGFGDQREGPRGFGDQRDEGFGRPEDFGGSSRNPQNPGASIVGVNMQMIAGFIPKEGQRGQERGSEVGPREDSRDGGRGGFSDEHKPYFLPSFAGGPSGQGSQDPFQAPEGFGRQGPRSSNPSGGPSDSRDRGRERPREDYSQEGPYRGGPEERFPPEGPRGRFRPPEREGGGFHPRAEEHDRRGPREHEDDRRGPRDRDYPPRERPYEGRERPREDYPEDRKAPRYTPENGPFRGPEEIQYRPPPHPERPDESERREDRRHESESDRERPEPSEDHEERYRPELREKEHDGEEYRPPRDKKERHRKEEEEEEEEKDEKKKPVKKENPKEKEEKTDEAPKEHKEKEATSTSSASSKYSPLQGPYPEEEEGKKTTPEPTETPDEEKEEESKEEPEEAEEKQPERPQTPPPFPKFPGFPQGFPNFNGFFQGIPGFAQPQGFPFPPGAQGPQQPQEENEEKKVKKEEQEEKEEPRKPREEPPTTITTATTATTASATVTLPETGKASNSTLPPTPTVEVTPPTTTLYRLQKNVPY</sequence>
<feature type="domain" description="Nudix hydrolase" evidence="5">
    <location>
        <begin position="97"/>
        <end position="227"/>
    </location>
</feature>
<dbReference type="SUPFAM" id="SSF55811">
    <property type="entry name" value="Nudix"/>
    <property type="match status" value="1"/>
</dbReference>
<feature type="compositionally biased region" description="Low complexity" evidence="3">
    <location>
        <begin position="1285"/>
        <end position="1308"/>
    </location>
</feature>